<accession>A0A914HPT3</accession>
<keyword evidence="1" id="KW-0472">Membrane</keyword>
<feature type="chain" id="PRO_5037455830" evidence="2">
    <location>
        <begin position="25"/>
        <end position="211"/>
    </location>
</feature>
<dbReference type="AlphaFoldDB" id="A0A914HPT3"/>
<feature type="signal peptide" evidence="2">
    <location>
        <begin position="1"/>
        <end position="24"/>
    </location>
</feature>
<evidence type="ECO:0000256" key="2">
    <source>
        <dbReference type="SAM" id="SignalP"/>
    </source>
</evidence>
<dbReference type="WBParaSite" id="Gr19_v10_g2778.t1">
    <property type="protein sequence ID" value="Gr19_v10_g2778.t1"/>
    <property type="gene ID" value="Gr19_v10_g2778"/>
</dbReference>
<keyword evidence="2" id="KW-0732">Signal</keyword>
<dbReference type="Proteomes" id="UP000887572">
    <property type="component" value="Unplaced"/>
</dbReference>
<protein>
    <submittedName>
        <fullName evidence="4">Uncharacterized protein</fullName>
    </submittedName>
</protein>
<keyword evidence="1" id="KW-1133">Transmembrane helix</keyword>
<name>A0A914HPT3_GLORO</name>
<evidence type="ECO:0000313" key="3">
    <source>
        <dbReference type="Proteomes" id="UP000887572"/>
    </source>
</evidence>
<evidence type="ECO:0000256" key="1">
    <source>
        <dbReference type="SAM" id="Phobius"/>
    </source>
</evidence>
<keyword evidence="3" id="KW-1185">Reference proteome</keyword>
<feature type="transmembrane region" description="Helical" evidence="1">
    <location>
        <begin position="50"/>
        <end position="74"/>
    </location>
</feature>
<proteinExistence type="predicted"/>
<sequence length="211" mass="24082">MANFRLFFLLFLLLLSFNISTTQNRELDNKDEVSPEVPRPSSQFRVNEPLYGWMGGAVIVLLLLALLVVAAKLFRNHKEKRRGRFCPGESPKVHIDHKQQLPYLSSFRTLGGEDSDQSLRLRHQIHKFRSRRFHLFSAVAAAVVRHAHQLHHHKVQYTRFHPFSAAAVATASNACQLRHRTHKVWSRRLHPFSATAVATMANGTTTESKSG</sequence>
<organism evidence="3 4">
    <name type="scientific">Globodera rostochiensis</name>
    <name type="common">Golden nematode worm</name>
    <name type="synonym">Heterodera rostochiensis</name>
    <dbReference type="NCBI Taxonomy" id="31243"/>
    <lineage>
        <taxon>Eukaryota</taxon>
        <taxon>Metazoa</taxon>
        <taxon>Ecdysozoa</taxon>
        <taxon>Nematoda</taxon>
        <taxon>Chromadorea</taxon>
        <taxon>Rhabditida</taxon>
        <taxon>Tylenchina</taxon>
        <taxon>Tylenchomorpha</taxon>
        <taxon>Tylenchoidea</taxon>
        <taxon>Heteroderidae</taxon>
        <taxon>Heteroderinae</taxon>
        <taxon>Globodera</taxon>
    </lineage>
</organism>
<keyword evidence="1" id="KW-0812">Transmembrane</keyword>
<reference evidence="4" key="1">
    <citation type="submission" date="2022-11" db="UniProtKB">
        <authorList>
            <consortium name="WormBaseParasite"/>
        </authorList>
    </citation>
    <scope>IDENTIFICATION</scope>
</reference>
<evidence type="ECO:0000313" key="4">
    <source>
        <dbReference type="WBParaSite" id="Gr19_v10_g2778.t1"/>
    </source>
</evidence>